<dbReference type="AlphaFoldDB" id="A0A094WQU2"/>
<gene>
    <name evidence="2" type="ORF">AJ85_03870</name>
    <name evidence="1" type="ORF">BALCAV_0204860</name>
</gene>
<protein>
    <submittedName>
        <fullName evidence="1">Alkylhydroperoxidase</fullName>
    </submittedName>
</protein>
<name>A0A094WQU2_ALKAL</name>
<dbReference type="EMBL" id="JALP01000061">
    <property type="protein sequence ID" value="THG91570.1"/>
    <property type="molecule type" value="Genomic_DNA"/>
</dbReference>
<dbReference type="EMBL" id="ALPT02000011">
    <property type="protein sequence ID" value="KGA98408.1"/>
    <property type="molecule type" value="Genomic_DNA"/>
</dbReference>
<evidence type="ECO:0000313" key="3">
    <source>
        <dbReference type="Proteomes" id="UP000002754"/>
    </source>
</evidence>
<comment type="caution">
    <text evidence="1">The sequence shown here is derived from an EMBL/GenBank/DDBJ whole genome shotgun (WGS) entry which is preliminary data.</text>
</comment>
<dbReference type="Proteomes" id="UP000002754">
    <property type="component" value="Unassembled WGS sequence"/>
</dbReference>
<dbReference type="STRING" id="1218173.BALCAV_0204860"/>
<dbReference type="SUPFAM" id="SSF69118">
    <property type="entry name" value="AhpD-like"/>
    <property type="match status" value="1"/>
</dbReference>
<evidence type="ECO:0000313" key="2">
    <source>
        <dbReference type="EMBL" id="THG91570.1"/>
    </source>
</evidence>
<proteinExistence type="predicted"/>
<evidence type="ECO:0000313" key="4">
    <source>
        <dbReference type="Proteomes" id="UP000297014"/>
    </source>
</evidence>
<dbReference type="eggNOG" id="COG2128">
    <property type="taxonomic scope" value="Bacteria"/>
</dbReference>
<dbReference type="Proteomes" id="UP000297014">
    <property type="component" value="Unassembled WGS sequence"/>
</dbReference>
<reference evidence="1 3" key="1">
    <citation type="journal article" date="2014" name="Genome Announc.">
        <title>Draft Genome Sequence of Bacillus alcalophilus AV1934, a Classic Alkaliphile Isolated from Human Feces in 1934.</title>
        <authorList>
            <person name="Attie O."/>
            <person name="Jayaprakash A."/>
            <person name="Shah H."/>
            <person name="Paulsen I.T."/>
            <person name="Morino M."/>
            <person name="Takahashi Y."/>
            <person name="Narumi I."/>
            <person name="Sachidanandam R."/>
            <person name="Satoh K."/>
            <person name="Ito M."/>
            <person name="Krulwich T.A."/>
        </authorList>
    </citation>
    <scope>NUCLEOTIDE SEQUENCE [LARGE SCALE GENOMIC DNA]</scope>
    <source>
        <strain evidence="1 3">AV1934</strain>
    </source>
</reference>
<dbReference type="OrthoDB" id="1257571at2"/>
<evidence type="ECO:0000313" key="1">
    <source>
        <dbReference type="EMBL" id="KGA98408.1"/>
    </source>
</evidence>
<keyword evidence="1" id="KW-0560">Oxidoreductase</keyword>
<reference evidence="2 4" key="2">
    <citation type="submission" date="2014-01" db="EMBL/GenBank/DDBJ databases">
        <title>Draft genome sequencing of Bacillus alcalophilus CGMCC 1.3604.</title>
        <authorList>
            <person name="Yang J."/>
            <person name="Diao L."/>
            <person name="Yang S."/>
        </authorList>
    </citation>
    <scope>NUCLEOTIDE SEQUENCE [LARGE SCALE GENOMIC DNA]</scope>
    <source>
        <strain evidence="2 4">CGMCC 1.3604</strain>
    </source>
</reference>
<dbReference type="RefSeq" id="WP_003323743.1">
    <property type="nucleotide sequence ID" value="NZ_ALPT02000011.1"/>
</dbReference>
<dbReference type="GO" id="GO:0004601">
    <property type="term" value="F:peroxidase activity"/>
    <property type="evidence" value="ECO:0007669"/>
    <property type="project" value="UniProtKB-KW"/>
</dbReference>
<accession>A0A094WQU2</accession>
<dbReference type="InterPro" id="IPR029032">
    <property type="entry name" value="AhpD-like"/>
</dbReference>
<keyword evidence="3" id="KW-1185">Reference proteome</keyword>
<keyword evidence="1" id="KW-0575">Peroxidase</keyword>
<dbReference type="Gene3D" id="1.20.1290.10">
    <property type="entry name" value="AhpD-like"/>
    <property type="match status" value="2"/>
</dbReference>
<sequence>MDRIKKSAYGQTSFQQLLGHNRNILTKWTDLGDELEKDGSLSAQLKEQVRRSLAQQNHCEYCKAKGGPNTAIFDEKTSLAVGFAEVVVKQNGKMSEPMFAVLKEGFSDKEISELCAFICFTIGQQYFGAVMGIR</sequence>
<organism evidence="1 3">
    <name type="scientific">Alkalihalobacillus alcalophilus ATCC 27647 = CGMCC 1.3604</name>
    <dbReference type="NCBI Taxonomy" id="1218173"/>
    <lineage>
        <taxon>Bacteria</taxon>
        <taxon>Bacillati</taxon>
        <taxon>Bacillota</taxon>
        <taxon>Bacilli</taxon>
        <taxon>Bacillales</taxon>
        <taxon>Bacillaceae</taxon>
        <taxon>Alkalihalobacillus</taxon>
    </lineage>
</organism>